<evidence type="ECO:0000313" key="3">
    <source>
        <dbReference type="Proteomes" id="UP000610931"/>
    </source>
</evidence>
<reference evidence="2" key="1">
    <citation type="submission" date="2020-12" db="EMBL/GenBank/DDBJ databases">
        <title>Snuella sp. nov., isolated from sediment in Incheon.</title>
        <authorList>
            <person name="Kim W."/>
        </authorList>
    </citation>
    <scope>NUCLEOTIDE SEQUENCE</scope>
    <source>
        <strain evidence="2">CAU 1569</strain>
    </source>
</reference>
<name>A0A8J7LUP4_9FLAO</name>
<dbReference type="AlphaFoldDB" id="A0A8J7LUP4"/>
<gene>
    <name evidence="2" type="ORF">JF259_17550</name>
</gene>
<evidence type="ECO:0000313" key="2">
    <source>
        <dbReference type="EMBL" id="MBJ6369891.1"/>
    </source>
</evidence>
<protein>
    <submittedName>
        <fullName evidence="2">Uncharacterized protein</fullName>
    </submittedName>
</protein>
<proteinExistence type="predicted"/>
<comment type="caution">
    <text evidence="2">The sequence shown here is derived from an EMBL/GenBank/DDBJ whole genome shotgun (WGS) entry which is preliminary data.</text>
</comment>
<sequence length="144" mass="16095">MKFLLRVVLCLLAISCSSAKLTEHWRNPDYKTISPKRILVIGVTPNLEVRKAFEFQLATALNACKVNAIQSAVVFESVFHDAKQTEAEIKAKVDTLLSVGYDAVLVSAVKGVNETESYSSKSAKTDYRFKKIYRVLFVISRGTF</sequence>
<evidence type="ECO:0000256" key="1">
    <source>
        <dbReference type="SAM" id="SignalP"/>
    </source>
</evidence>
<feature type="chain" id="PRO_5035189464" evidence="1">
    <location>
        <begin position="20"/>
        <end position="144"/>
    </location>
</feature>
<dbReference type="Proteomes" id="UP000610931">
    <property type="component" value="Unassembled WGS sequence"/>
</dbReference>
<organism evidence="2 3">
    <name type="scientific">Snuella sedimenti</name>
    <dbReference type="NCBI Taxonomy" id="2798802"/>
    <lineage>
        <taxon>Bacteria</taxon>
        <taxon>Pseudomonadati</taxon>
        <taxon>Bacteroidota</taxon>
        <taxon>Flavobacteriia</taxon>
        <taxon>Flavobacteriales</taxon>
        <taxon>Flavobacteriaceae</taxon>
        <taxon>Snuella</taxon>
    </lineage>
</organism>
<keyword evidence="3" id="KW-1185">Reference proteome</keyword>
<keyword evidence="1" id="KW-0732">Signal</keyword>
<dbReference type="RefSeq" id="WP_199117013.1">
    <property type="nucleotide sequence ID" value="NZ_JAELVQ010000056.1"/>
</dbReference>
<dbReference type="EMBL" id="JAELVQ010000056">
    <property type="protein sequence ID" value="MBJ6369891.1"/>
    <property type="molecule type" value="Genomic_DNA"/>
</dbReference>
<accession>A0A8J7LUP4</accession>
<feature type="signal peptide" evidence="1">
    <location>
        <begin position="1"/>
        <end position="19"/>
    </location>
</feature>